<dbReference type="Gene3D" id="3.40.50.300">
    <property type="entry name" value="P-loop containing nucleotide triphosphate hydrolases"/>
    <property type="match status" value="1"/>
</dbReference>
<dbReference type="InterPro" id="IPR042174">
    <property type="entry name" value="RecF_2"/>
</dbReference>
<keyword evidence="6 7" id="KW-0742">SOS response</keyword>
<gene>
    <name evidence="6" type="primary">recF</name>
    <name evidence="8" type="ORF">L21SP2_0003</name>
</gene>
<dbReference type="GO" id="GO:0006302">
    <property type="term" value="P:double-strand break repair"/>
    <property type="evidence" value="ECO:0007669"/>
    <property type="project" value="TreeGrafter"/>
</dbReference>
<evidence type="ECO:0000256" key="3">
    <source>
        <dbReference type="ARBA" id="ARBA00022741"/>
    </source>
</evidence>
<dbReference type="Proteomes" id="UP000018680">
    <property type="component" value="Chromosome"/>
</dbReference>
<sequence length="328" mass="37826">MLAYGKSFRSNRDEPLVRRGEKEMSLSGSFSADLESPVQDEISVKYVDRQKEIRFNGSAVKDRKQLVELLPVIIFAHDDIAFVKGSPDNQRWFFNQCLSTYRVGFIDSLRAYSKLLRNRNQIIRDGNLELLDVFNQQISLSGLEILQARKDLILEFNTLFSPLFASVSGISTPLEIEYRPSWKIEEDQGLEKVSREVISILESRLETDIQMKTTTSGPHRDRFMFRLGGRDFLQEASTGQVRLMSLLLRAAQARLFARMSGRKPILLIDDVLLELDGEKRGKFMSELPEYDQVFFTFLPDEHIEKYRRGRGIVYRVDSGEYTEITGSE</sequence>
<comment type="subcellular location">
    <subcellularLocation>
        <location evidence="6 7">Cytoplasm</location>
    </subcellularLocation>
</comment>
<dbReference type="SUPFAM" id="SSF52540">
    <property type="entry name" value="P-loop containing nucleoside triphosphate hydrolases"/>
    <property type="match status" value="1"/>
</dbReference>
<evidence type="ECO:0000313" key="9">
    <source>
        <dbReference type="Proteomes" id="UP000018680"/>
    </source>
</evidence>
<dbReference type="HAMAP" id="MF_00365">
    <property type="entry name" value="RecF"/>
    <property type="match status" value="1"/>
</dbReference>
<dbReference type="GO" id="GO:0006260">
    <property type="term" value="P:DNA replication"/>
    <property type="evidence" value="ECO:0007669"/>
    <property type="project" value="UniProtKB-UniRule"/>
</dbReference>
<evidence type="ECO:0000256" key="6">
    <source>
        <dbReference type="HAMAP-Rule" id="MF_00365"/>
    </source>
</evidence>
<comment type="similarity">
    <text evidence="6 7">Belongs to the RecF family.</text>
</comment>
<evidence type="ECO:0000256" key="2">
    <source>
        <dbReference type="ARBA" id="ARBA00022705"/>
    </source>
</evidence>
<dbReference type="GO" id="GO:0003697">
    <property type="term" value="F:single-stranded DNA binding"/>
    <property type="evidence" value="ECO:0007669"/>
    <property type="project" value="UniProtKB-UniRule"/>
</dbReference>
<keyword evidence="9" id="KW-1185">Reference proteome</keyword>
<dbReference type="EMBL" id="CP006939">
    <property type="protein sequence ID" value="AHC13449.1"/>
    <property type="molecule type" value="Genomic_DNA"/>
</dbReference>
<comment type="caution">
    <text evidence="6">Lacks conserved residue(s) required for the propagation of feature annotation.</text>
</comment>
<keyword evidence="3 6" id="KW-0547">Nucleotide-binding</keyword>
<dbReference type="HOGENOM" id="CLU_040267_0_1_12"/>
<dbReference type="NCBIfam" id="TIGR00611">
    <property type="entry name" value="recf"/>
    <property type="match status" value="1"/>
</dbReference>
<accession>V5WD04</accession>
<dbReference type="InterPro" id="IPR001238">
    <property type="entry name" value="DNA-binding_RecF"/>
</dbReference>
<keyword evidence="1 6" id="KW-0963">Cytoplasm</keyword>
<keyword evidence="4 6" id="KW-0067">ATP-binding</keyword>
<dbReference type="PANTHER" id="PTHR32182:SF0">
    <property type="entry name" value="DNA REPLICATION AND REPAIR PROTEIN RECF"/>
    <property type="match status" value="1"/>
</dbReference>
<dbReference type="GO" id="GO:0000731">
    <property type="term" value="P:DNA synthesis involved in DNA repair"/>
    <property type="evidence" value="ECO:0007669"/>
    <property type="project" value="TreeGrafter"/>
</dbReference>
<evidence type="ECO:0000256" key="1">
    <source>
        <dbReference type="ARBA" id="ARBA00022490"/>
    </source>
</evidence>
<dbReference type="GO" id="GO:0005737">
    <property type="term" value="C:cytoplasm"/>
    <property type="evidence" value="ECO:0007669"/>
    <property type="project" value="UniProtKB-SubCell"/>
</dbReference>
<dbReference type="InterPro" id="IPR018078">
    <property type="entry name" value="DNA-binding_RecF_CS"/>
</dbReference>
<keyword evidence="6 7" id="KW-0234">DNA repair</keyword>
<keyword evidence="2 6" id="KW-0235">DNA replication</keyword>
<comment type="function">
    <text evidence="6 7">The RecF protein is involved in DNA metabolism; it is required for DNA replication and normal SOS inducibility. RecF binds preferentially to single-stranded, linear DNA. It also seems to bind ATP.</text>
</comment>
<keyword evidence="6 7" id="KW-0227">DNA damage</keyword>
<evidence type="ECO:0000256" key="5">
    <source>
        <dbReference type="ARBA" id="ARBA00023125"/>
    </source>
</evidence>
<evidence type="ECO:0000256" key="4">
    <source>
        <dbReference type="ARBA" id="ARBA00022840"/>
    </source>
</evidence>
<proteinExistence type="inferred from homology"/>
<reference evidence="8 9" key="1">
    <citation type="journal article" date="2015" name="Stand. Genomic Sci.">
        <title>Complete genome sequence and description of Salinispira pacifica gen. nov., sp. nov., a novel spirochaete isolated form a hypersaline microbial mat.</title>
        <authorList>
            <person name="Ben Hania W."/>
            <person name="Joseph M."/>
            <person name="Schumann P."/>
            <person name="Bunk B."/>
            <person name="Fiebig A."/>
            <person name="Sproer C."/>
            <person name="Klenk H.P."/>
            <person name="Fardeau M.L."/>
            <person name="Spring S."/>
        </authorList>
    </citation>
    <scope>NUCLEOTIDE SEQUENCE [LARGE SCALE GENOMIC DNA]</scope>
    <source>
        <strain evidence="8 9">L21-RPul-D2</strain>
    </source>
</reference>
<dbReference type="KEGG" id="slr:L21SP2_0003"/>
<dbReference type="GO" id="GO:0009432">
    <property type="term" value="P:SOS response"/>
    <property type="evidence" value="ECO:0007669"/>
    <property type="project" value="UniProtKB-UniRule"/>
</dbReference>
<name>V5WD04_9SPIO</name>
<dbReference type="PANTHER" id="PTHR32182">
    <property type="entry name" value="DNA REPLICATION AND REPAIR PROTEIN RECF"/>
    <property type="match status" value="1"/>
</dbReference>
<organism evidence="8 9">
    <name type="scientific">Salinispira pacifica</name>
    <dbReference type="NCBI Taxonomy" id="1307761"/>
    <lineage>
        <taxon>Bacteria</taxon>
        <taxon>Pseudomonadati</taxon>
        <taxon>Spirochaetota</taxon>
        <taxon>Spirochaetia</taxon>
        <taxon>Spirochaetales</taxon>
        <taxon>Spirochaetaceae</taxon>
        <taxon>Salinispira</taxon>
    </lineage>
</organism>
<dbReference type="PROSITE" id="PS00618">
    <property type="entry name" value="RECF_2"/>
    <property type="match status" value="1"/>
</dbReference>
<dbReference type="Gene3D" id="1.20.1050.90">
    <property type="entry name" value="RecF/RecN/SMC, N-terminal domain"/>
    <property type="match status" value="1"/>
</dbReference>
<dbReference type="eggNOG" id="COG1195">
    <property type="taxonomic scope" value="Bacteria"/>
</dbReference>
<keyword evidence="5 6" id="KW-0238">DNA-binding</keyword>
<dbReference type="GO" id="GO:0005524">
    <property type="term" value="F:ATP binding"/>
    <property type="evidence" value="ECO:0007669"/>
    <property type="project" value="UniProtKB-UniRule"/>
</dbReference>
<dbReference type="AlphaFoldDB" id="V5WD04"/>
<protein>
    <recommendedName>
        <fullName evidence="6 7">DNA replication and repair protein RecF</fullName>
    </recommendedName>
</protein>
<evidence type="ECO:0000256" key="7">
    <source>
        <dbReference type="RuleBase" id="RU000578"/>
    </source>
</evidence>
<dbReference type="InterPro" id="IPR027417">
    <property type="entry name" value="P-loop_NTPase"/>
</dbReference>
<dbReference type="STRING" id="1307761.L21SP2_0003"/>
<evidence type="ECO:0000313" key="8">
    <source>
        <dbReference type="EMBL" id="AHC13449.1"/>
    </source>
</evidence>